<evidence type="ECO:0000256" key="3">
    <source>
        <dbReference type="ARBA" id="ARBA00023136"/>
    </source>
</evidence>
<name>A0A6B2M2W5_9BACT</name>
<feature type="transmembrane region" description="Helical" evidence="4">
    <location>
        <begin position="93"/>
        <end position="109"/>
    </location>
</feature>
<evidence type="ECO:0000256" key="1">
    <source>
        <dbReference type="ARBA" id="ARBA00022692"/>
    </source>
</evidence>
<evidence type="ECO:0000256" key="2">
    <source>
        <dbReference type="ARBA" id="ARBA00022989"/>
    </source>
</evidence>
<keyword evidence="2 4" id="KW-1133">Transmembrane helix</keyword>
<feature type="transmembrane region" description="Helical" evidence="4">
    <location>
        <begin position="414"/>
        <end position="432"/>
    </location>
</feature>
<keyword evidence="7" id="KW-1185">Reference proteome</keyword>
<dbReference type="GO" id="GO:0022857">
    <property type="term" value="F:transmembrane transporter activity"/>
    <property type="evidence" value="ECO:0007669"/>
    <property type="project" value="InterPro"/>
</dbReference>
<dbReference type="RefSeq" id="WP_163965166.1">
    <property type="nucleotide sequence ID" value="NZ_JAAGNX010000002.1"/>
</dbReference>
<evidence type="ECO:0000256" key="4">
    <source>
        <dbReference type="SAM" id="Phobius"/>
    </source>
</evidence>
<feature type="domain" description="Major facilitator superfamily (MFS) profile" evidence="5">
    <location>
        <begin position="26"/>
        <end position="439"/>
    </location>
</feature>
<feature type="transmembrane region" description="Helical" evidence="4">
    <location>
        <begin position="21"/>
        <end position="39"/>
    </location>
</feature>
<dbReference type="PROSITE" id="PS50850">
    <property type="entry name" value="MFS"/>
    <property type="match status" value="1"/>
</dbReference>
<reference evidence="6 7" key="1">
    <citation type="submission" date="2020-02" db="EMBL/GenBank/DDBJ databases">
        <title>Albibacoteraceae fam. nov., the first described family within the subdivision 4 Verrucomicrobia.</title>
        <authorList>
            <person name="Xi F."/>
        </authorList>
    </citation>
    <scope>NUCLEOTIDE SEQUENCE [LARGE SCALE GENOMIC DNA]</scope>
    <source>
        <strain evidence="6 7">CK1056</strain>
    </source>
</reference>
<dbReference type="PANTHER" id="PTHR11360">
    <property type="entry name" value="MONOCARBOXYLATE TRANSPORTER"/>
    <property type="match status" value="1"/>
</dbReference>
<dbReference type="Gene3D" id="1.20.1250.20">
    <property type="entry name" value="MFS general substrate transporter like domains"/>
    <property type="match status" value="2"/>
</dbReference>
<dbReference type="PANTHER" id="PTHR11360:SF308">
    <property type="entry name" value="BLL3089 PROTEIN"/>
    <property type="match status" value="1"/>
</dbReference>
<feature type="transmembrane region" description="Helical" evidence="4">
    <location>
        <begin position="324"/>
        <end position="343"/>
    </location>
</feature>
<accession>A0A6B2M2W5</accession>
<feature type="transmembrane region" description="Helical" evidence="4">
    <location>
        <begin position="349"/>
        <end position="369"/>
    </location>
</feature>
<keyword evidence="1 4" id="KW-0812">Transmembrane</keyword>
<dbReference type="InterPro" id="IPR036259">
    <property type="entry name" value="MFS_trans_sf"/>
</dbReference>
<dbReference type="InterPro" id="IPR050327">
    <property type="entry name" value="Proton-linked_MCT"/>
</dbReference>
<proteinExistence type="predicted"/>
<keyword evidence="3 4" id="KW-0472">Membrane</keyword>
<feature type="transmembrane region" description="Helical" evidence="4">
    <location>
        <begin position="258"/>
        <end position="278"/>
    </location>
</feature>
<dbReference type="InterPro" id="IPR011701">
    <property type="entry name" value="MFS"/>
</dbReference>
<evidence type="ECO:0000259" key="5">
    <source>
        <dbReference type="PROSITE" id="PS50850"/>
    </source>
</evidence>
<dbReference type="SUPFAM" id="SSF103473">
    <property type="entry name" value="MFS general substrate transporter"/>
    <property type="match status" value="1"/>
</dbReference>
<evidence type="ECO:0000313" key="6">
    <source>
        <dbReference type="EMBL" id="NDV62746.1"/>
    </source>
</evidence>
<dbReference type="AlphaFoldDB" id="A0A6B2M2W5"/>
<feature type="transmembrane region" description="Helical" evidence="4">
    <location>
        <begin position="298"/>
        <end position="317"/>
    </location>
</feature>
<feature type="transmembrane region" description="Helical" evidence="4">
    <location>
        <begin position="164"/>
        <end position="185"/>
    </location>
</feature>
<dbReference type="Pfam" id="PF07690">
    <property type="entry name" value="MFS_1"/>
    <property type="match status" value="1"/>
</dbReference>
<feature type="transmembrane region" description="Helical" evidence="4">
    <location>
        <begin position="381"/>
        <end position="402"/>
    </location>
</feature>
<dbReference type="InterPro" id="IPR020846">
    <property type="entry name" value="MFS_dom"/>
</dbReference>
<dbReference type="EMBL" id="JAAGNX010000002">
    <property type="protein sequence ID" value="NDV62746.1"/>
    <property type="molecule type" value="Genomic_DNA"/>
</dbReference>
<protein>
    <submittedName>
        <fullName evidence="6">MFS transporter</fullName>
    </submittedName>
</protein>
<feature type="transmembrane region" description="Helical" evidence="4">
    <location>
        <begin position="197"/>
        <end position="217"/>
    </location>
</feature>
<organism evidence="6 7">
    <name type="scientific">Oceanipulchritudo coccoides</name>
    <dbReference type="NCBI Taxonomy" id="2706888"/>
    <lineage>
        <taxon>Bacteria</taxon>
        <taxon>Pseudomonadati</taxon>
        <taxon>Verrucomicrobiota</taxon>
        <taxon>Opitutia</taxon>
        <taxon>Puniceicoccales</taxon>
        <taxon>Oceanipulchritudinaceae</taxon>
        <taxon>Oceanipulchritudo</taxon>
    </lineage>
</organism>
<comment type="caution">
    <text evidence="6">The sequence shown here is derived from an EMBL/GenBank/DDBJ whole genome shotgun (WGS) entry which is preliminary data.</text>
</comment>
<feature type="transmembrane region" description="Helical" evidence="4">
    <location>
        <begin position="67"/>
        <end position="86"/>
    </location>
</feature>
<dbReference type="Proteomes" id="UP000478417">
    <property type="component" value="Unassembled WGS sequence"/>
</dbReference>
<gene>
    <name evidence="6" type="ORF">G0Q06_09815</name>
</gene>
<sequence>MGISKTPWDPRIPFDPAKFPVFYGWVIVAASTIGIIASIPGQTMGVSVYTDTYIEALGLDRVQMTTAYLVGTGLSGFLVSTGGVLFDKLGARKFFVVSVMLFGVALAYMSQMDRIISLFGMTGSTVFALAVASLGFTGIRFFGQGMVTLGSRSMLSKWWNLRRGRMVAISGCFVAFGFSLAPRVLDWQIQLFGWRGSLLVNGGLLFFGLSALAWVFFRDNPEECGLEMDNGWRPEKRHENPDTLLLKEFTRGEAMKTYSFWIITISLSFHGLFTTAYTFHVIDLARSFKVPRETILNFFIYSSFLSVTANFVVGYITDRIRLRFVITVFCLGGFVFCGSLLMLPTQIGMIVLVIGMGISWGIFPILSTVGYARYFGRAHIGAINGASMAWLVWGSAVGPLFFSLSKDYMGGYEAAIYGSMAIYLLLAIGSVFSQNPSKQAQA</sequence>
<evidence type="ECO:0000313" key="7">
    <source>
        <dbReference type="Proteomes" id="UP000478417"/>
    </source>
</evidence>
<feature type="transmembrane region" description="Helical" evidence="4">
    <location>
        <begin position="115"/>
        <end position="143"/>
    </location>
</feature>